<name>A0A2N9JJS4_9ACTN</name>
<dbReference type="PANTHER" id="PTHR43401">
    <property type="entry name" value="L-THREONINE 3-DEHYDROGENASE"/>
    <property type="match status" value="1"/>
</dbReference>
<gene>
    <name evidence="7" type="ORF">MPLG2_3250</name>
</gene>
<evidence type="ECO:0000256" key="3">
    <source>
        <dbReference type="ARBA" id="ARBA00022833"/>
    </source>
</evidence>
<comment type="cofactor">
    <cofactor evidence="1 5">
        <name>Zn(2+)</name>
        <dbReference type="ChEBI" id="CHEBI:29105"/>
    </cofactor>
</comment>
<dbReference type="InterPro" id="IPR050129">
    <property type="entry name" value="Zn_alcohol_dh"/>
</dbReference>
<keyword evidence="2 5" id="KW-0479">Metal-binding</keyword>
<dbReference type="OrthoDB" id="5295340at2"/>
<dbReference type="EMBL" id="LT985188">
    <property type="protein sequence ID" value="SPD88280.1"/>
    <property type="molecule type" value="Genomic_DNA"/>
</dbReference>
<dbReference type="Proteomes" id="UP000238164">
    <property type="component" value="Chromosome 1"/>
</dbReference>
<dbReference type="KEGG" id="mgg:MPLG2_3250"/>
<dbReference type="InterPro" id="IPR013149">
    <property type="entry name" value="ADH-like_C"/>
</dbReference>
<evidence type="ECO:0000259" key="6">
    <source>
        <dbReference type="SMART" id="SM00829"/>
    </source>
</evidence>
<evidence type="ECO:0000256" key="4">
    <source>
        <dbReference type="ARBA" id="ARBA00023002"/>
    </source>
</evidence>
<keyword evidence="3 5" id="KW-0862">Zinc</keyword>
<keyword evidence="4" id="KW-0560">Oxidoreductase</keyword>
<dbReference type="InterPro" id="IPR011032">
    <property type="entry name" value="GroES-like_sf"/>
</dbReference>
<proteinExistence type="inferred from homology"/>
<dbReference type="InterPro" id="IPR002328">
    <property type="entry name" value="ADH_Zn_CS"/>
</dbReference>
<accession>A0A2N9JJS4</accession>
<dbReference type="PANTHER" id="PTHR43401:SF5">
    <property type="entry name" value="ALCOHOL DEHYDROGENASE-RELATED"/>
    <property type="match status" value="1"/>
</dbReference>
<dbReference type="InterPro" id="IPR013154">
    <property type="entry name" value="ADH-like_N"/>
</dbReference>
<dbReference type="RefSeq" id="WP_105186823.1">
    <property type="nucleotide sequence ID" value="NZ_BAAAGO010000001.1"/>
</dbReference>
<dbReference type="SUPFAM" id="SSF50129">
    <property type="entry name" value="GroES-like"/>
    <property type="match status" value="1"/>
</dbReference>
<reference evidence="7 8" key="1">
    <citation type="submission" date="2018-02" db="EMBL/GenBank/DDBJ databases">
        <authorList>
            <person name="Cohen D.B."/>
            <person name="Kent A.D."/>
        </authorList>
    </citation>
    <scope>NUCLEOTIDE SEQUENCE [LARGE SCALE GENOMIC DNA]</scope>
    <source>
        <strain evidence="7">1</strain>
    </source>
</reference>
<dbReference type="GO" id="GO:0008270">
    <property type="term" value="F:zinc ion binding"/>
    <property type="evidence" value="ECO:0007669"/>
    <property type="project" value="InterPro"/>
</dbReference>
<comment type="similarity">
    <text evidence="5">Belongs to the zinc-containing alcohol dehydrogenase family.</text>
</comment>
<dbReference type="Gene3D" id="3.40.50.720">
    <property type="entry name" value="NAD(P)-binding Rossmann-like Domain"/>
    <property type="match status" value="1"/>
</dbReference>
<dbReference type="InterPro" id="IPR020843">
    <property type="entry name" value="ER"/>
</dbReference>
<feature type="domain" description="Enoyl reductase (ER)" evidence="6">
    <location>
        <begin position="10"/>
        <end position="339"/>
    </location>
</feature>
<protein>
    <submittedName>
        <fullName evidence="7">Alcohol dehydrogenase GroES domain protein</fullName>
    </submittedName>
</protein>
<dbReference type="GO" id="GO:0016491">
    <property type="term" value="F:oxidoreductase activity"/>
    <property type="evidence" value="ECO:0007669"/>
    <property type="project" value="UniProtKB-KW"/>
</dbReference>
<dbReference type="AlphaFoldDB" id="A0A2N9JJS4"/>
<evidence type="ECO:0000256" key="2">
    <source>
        <dbReference type="ARBA" id="ARBA00022723"/>
    </source>
</evidence>
<dbReference type="SMART" id="SM00829">
    <property type="entry name" value="PKS_ER"/>
    <property type="match status" value="1"/>
</dbReference>
<evidence type="ECO:0000256" key="5">
    <source>
        <dbReference type="RuleBase" id="RU361277"/>
    </source>
</evidence>
<keyword evidence="8" id="KW-1185">Reference proteome</keyword>
<dbReference type="InterPro" id="IPR036291">
    <property type="entry name" value="NAD(P)-bd_dom_sf"/>
</dbReference>
<dbReference type="Pfam" id="PF00107">
    <property type="entry name" value="ADH_zinc_N"/>
    <property type="match status" value="1"/>
</dbReference>
<dbReference type="PROSITE" id="PS00059">
    <property type="entry name" value="ADH_ZINC"/>
    <property type="match status" value="1"/>
</dbReference>
<evidence type="ECO:0000313" key="8">
    <source>
        <dbReference type="Proteomes" id="UP000238164"/>
    </source>
</evidence>
<dbReference type="Gene3D" id="3.90.180.10">
    <property type="entry name" value="Medium-chain alcohol dehydrogenases, catalytic domain"/>
    <property type="match status" value="1"/>
</dbReference>
<evidence type="ECO:0000256" key="1">
    <source>
        <dbReference type="ARBA" id="ARBA00001947"/>
    </source>
</evidence>
<organism evidence="7 8">
    <name type="scientific">Micropruina glycogenica</name>
    <dbReference type="NCBI Taxonomy" id="75385"/>
    <lineage>
        <taxon>Bacteria</taxon>
        <taxon>Bacillati</taxon>
        <taxon>Actinomycetota</taxon>
        <taxon>Actinomycetes</taxon>
        <taxon>Propionibacteriales</taxon>
        <taxon>Nocardioidaceae</taxon>
        <taxon>Micropruina</taxon>
    </lineage>
</organism>
<dbReference type="SUPFAM" id="SSF51735">
    <property type="entry name" value="NAD(P)-binding Rossmann-fold domains"/>
    <property type="match status" value="1"/>
</dbReference>
<sequence length="383" mass="39683">MHAISYPDYGATPTMVDLPEPVCPPDGAVVAVRATGVCRSDWHAWRGHDPVPLPMVPGHEFAGVVSEVGRLVKGFAVGDRVTAPFVNGCGRCTWCRDGHAQVCPDQEQPGFTRLGSFAERVVVTAADFNLVRLPQAVDFVTAAALGCRFATAYHALTTQAQLARDDWLLVIGCGGVGLSAVLIGHALGARVIAVDPSASARDRAAELGASRVLAEADPEVIRDITQGGAQVSIDAVGSAATASAGVLGLSRRGRHVQAGLMLGANANAPLPWDRVIAHELTVVGSHGMAAAEYPQLLALIETGALDPGQLVGRVVDLTQASEELMALDRPVSAAAGIVVATVGREATAPPTPAGHKVPRDGREDANLRPAAEAGMTRCVIVNE</sequence>
<dbReference type="Pfam" id="PF08240">
    <property type="entry name" value="ADH_N"/>
    <property type="match status" value="1"/>
</dbReference>
<evidence type="ECO:0000313" key="7">
    <source>
        <dbReference type="EMBL" id="SPD88280.1"/>
    </source>
</evidence>